<dbReference type="InterPro" id="IPR000305">
    <property type="entry name" value="GIY-YIG_endonuc"/>
</dbReference>
<proteinExistence type="inferred from homology"/>
<evidence type="ECO:0000313" key="3">
    <source>
        <dbReference type="EMBL" id="ODA68172.1"/>
    </source>
</evidence>
<dbReference type="EMBL" id="MASI01000002">
    <property type="protein sequence ID" value="ODA68172.1"/>
    <property type="molecule type" value="Genomic_DNA"/>
</dbReference>
<dbReference type="RefSeq" id="WP_069094647.1">
    <property type="nucleotide sequence ID" value="NZ_MASI01000002.1"/>
</dbReference>
<accession>A0A1E2S177</accession>
<dbReference type="PANTHER" id="PTHR34477">
    <property type="entry name" value="UPF0213 PROTEIN YHBQ"/>
    <property type="match status" value="1"/>
</dbReference>
<dbReference type="PROSITE" id="PS50164">
    <property type="entry name" value="GIY_YIG"/>
    <property type="match status" value="1"/>
</dbReference>
<gene>
    <name evidence="3" type="ORF">A7A08_01343</name>
</gene>
<comment type="similarity">
    <text evidence="1">Belongs to the UPF0213 family.</text>
</comment>
<organism evidence="3 4">
    <name type="scientific">Methyloligella halotolerans</name>
    <dbReference type="NCBI Taxonomy" id="1177755"/>
    <lineage>
        <taxon>Bacteria</taxon>
        <taxon>Pseudomonadati</taxon>
        <taxon>Pseudomonadota</taxon>
        <taxon>Alphaproteobacteria</taxon>
        <taxon>Hyphomicrobiales</taxon>
        <taxon>Hyphomicrobiaceae</taxon>
        <taxon>Methyloligella</taxon>
    </lineage>
</organism>
<name>A0A1E2S177_9HYPH</name>
<evidence type="ECO:0000259" key="2">
    <source>
        <dbReference type="PROSITE" id="PS50164"/>
    </source>
</evidence>
<comment type="caution">
    <text evidence="3">The sequence shown here is derived from an EMBL/GenBank/DDBJ whole genome shotgun (WGS) entry which is preliminary data.</text>
</comment>
<feature type="domain" description="GIY-YIG" evidence="2">
    <location>
        <begin position="2"/>
        <end position="79"/>
    </location>
</feature>
<dbReference type="InterPro" id="IPR050190">
    <property type="entry name" value="UPF0213_domain"/>
</dbReference>
<sequence length="96" mass="11456">MKSYYVYILASRRHGTLYIGVTADLPRRVWEHRQDAVDGFTRRHAVHRLVYMEEFSEPGLAIAREKSLKRWPRDWKINLIEQGNPDWADLFDGLNR</sequence>
<dbReference type="SUPFAM" id="SSF82771">
    <property type="entry name" value="GIY-YIG endonuclease"/>
    <property type="match status" value="1"/>
</dbReference>
<dbReference type="PATRIC" id="fig|1177755.3.peg.1350"/>
<dbReference type="Proteomes" id="UP000095087">
    <property type="component" value="Unassembled WGS sequence"/>
</dbReference>
<dbReference type="OrthoDB" id="287318at2"/>
<keyword evidence="4" id="KW-1185">Reference proteome</keyword>
<protein>
    <submittedName>
        <fullName evidence="3">GIY-YIG nuclease superfamily protein</fullName>
    </submittedName>
</protein>
<evidence type="ECO:0000313" key="4">
    <source>
        <dbReference type="Proteomes" id="UP000095087"/>
    </source>
</evidence>
<dbReference type="AlphaFoldDB" id="A0A1E2S177"/>
<dbReference type="CDD" id="cd10448">
    <property type="entry name" value="GIY-YIG_unchar_3"/>
    <property type="match status" value="1"/>
</dbReference>
<dbReference type="STRING" id="1177755.A7A08_01343"/>
<dbReference type="Pfam" id="PF01541">
    <property type="entry name" value="GIY-YIG"/>
    <property type="match status" value="1"/>
</dbReference>
<dbReference type="PANTHER" id="PTHR34477:SF5">
    <property type="entry name" value="BSL5627 PROTEIN"/>
    <property type="match status" value="1"/>
</dbReference>
<dbReference type="InterPro" id="IPR035901">
    <property type="entry name" value="GIY-YIG_endonuc_sf"/>
</dbReference>
<dbReference type="Gene3D" id="3.40.1440.10">
    <property type="entry name" value="GIY-YIG endonuclease"/>
    <property type="match status" value="1"/>
</dbReference>
<reference evidence="3 4" key="1">
    <citation type="submission" date="2016-07" db="EMBL/GenBank/DDBJ databases">
        <title>Draft genome sequence of Methyloligella halotolerans C2T (VKM B-2706T=CCUG 61687T=DSM 25045T), a halotolerant polyhydroxybutyrate accumulating methylotroph.</title>
        <authorList>
            <person name="Vasilenko O.V."/>
            <person name="Doronina N.V."/>
            <person name="Poroshina M.N."/>
            <person name="Tarlachkov S.V."/>
            <person name="Trotsenko Y.A."/>
        </authorList>
    </citation>
    <scope>NUCLEOTIDE SEQUENCE [LARGE SCALE GENOMIC DNA]</scope>
    <source>
        <strain evidence="3 4">VKM B-2706</strain>
    </source>
</reference>
<evidence type="ECO:0000256" key="1">
    <source>
        <dbReference type="ARBA" id="ARBA00007435"/>
    </source>
</evidence>